<dbReference type="EMBL" id="VIEB01001761">
    <property type="protein sequence ID" value="TQD70550.1"/>
    <property type="molecule type" value="Genomic_DNA"/>
</dbReference>
<gene>
    <name evidence="1" type="ORF">C1H46_043917</name>
</gene>
<reference evidence="1 2" key="1">
    <citation type="journal article" date="2019" name="G3 (Bethesda)">
        <title>Sequencing of a Wild Apple (Malus baccata) Genome Unravels the Differences Between Cultivated and Wild Apple Species Regarding Disease Resistance and Cold Tolerance.</title>
        <authorList>
            <person name="Chen X."/>
        </authorList>
    </citation>
    <scope>NUCLEOTIDE SEQUENCE [LARGE SCALE GENOMIC DNA]</scope>
    <source>
        <strain evidence="2">cv. Shandingzi</strain>
        <tissue evidence="1">Leaves</tissue>
    </source>
</reference>
<protein>
    <submittedName>
        <fullName evidence="1">Uncharacterized protein</fullName>
    </submittedName>
</protein>
<keyword evidence="2" id="KW-1185">Reference proteome</keyword>
<evidence type="ECO:0000313" key="1">
    <source>
        <dbReference type="EMBL" id="TQD70550.1"/>
    </source>
</evidence>
<sequence>MKIQMEEKDDSSGPPVNRTTVRVSRRFLWFIFYRNAHTERQDVQDMQDVQYVAITPSSSVATTPRLRRCPRYRNRQRTMPTLHFQQPGLSVNARNEMPQQWRSWMEAEELVERVRRLNQAVAHKGGEDCGLNSTHCARPCHQFFFWLPGEARLNQRLRFKSKHVILGRPWMMRKLERRNTM</sequence>
<proteinExistence type="predicted"/>
<evidence type="ECO:0000313" key="2">
    <source>
        <dbReference type="Proteomes" id="UP000315295"/>
    </source>
</evidence>
<comment type="caution">
    <text evidence="1">The sequence shown here is derived from an EMBL/GenBank/DDBJ whole genome shotgun (WGS) entry which is preliminary data.</text>
</comment>
<name>A0A540K8R4_MALBA</name>
<organism evidence="1 2">
    <name type="scientific">Malus baccata</name>
    <name type="common">Siberian crab apple</name>
    <name type="synonym">Pyrus baccata</name>
    <dbReference type="NCBI Taxonomy" id="106549"/>
    <lineage>
        <taxon>Eukaryota</taxon>
        <taxon>Viridiplantae</taxon>
        <taxon>Streptophyta</taxon>
        <taxon>Embryophyta</taxon>
        <taxon>Tracheophyta</taxon>
        <taxon>Spermatophyta</taxon>
        <taxon>Magnoliopsida</taxon>
        <taxon>eudicotyledons</taxon>
        <taxon>Gunneridae</taxon>
        <taxon>Pentapetalae</taxon>
        <taxon>rosids</taxon>
        <taxon>fabids</taxon>
        <taxon>Rosales</taxon>
        <taxon>Rosaceae</taxon>
        <taxon>Amygdaloideae</taxon>
        <taxon>Maleae</taxon>
        <taxon>Malus</taxon>
    </lineage>
</organism>
<dbReference type="Proteomes" id="UP000315295">
    <property type="component" value="Unassembled WGS sequence"/>
</dbReference>
<dbReference type="AlphaFoldDB" id="A0A540K8R4"/>
<accession>A0A540K8R4</accession>